<comment type="caution">
    <text evidence="2">The sequence shown here is derived from an EMBL/GenBank/DDBJ whole genome shotgun (WGS) entry which is preliminary data.</text>
</comment>
<evidence type="ECO:0000256" key="1">
    <source>
        <dbReference type="SAM" id="MobiDB-lite"/>
    </source>
</evidence>
<dbReference type="PANTHER" id="PTHR34693:SF1">
    <property type="entry name" value="PROTEIN PAR32"/>
    <property type="match status" value="1"/>
</dbReference>
<gene>
    <name evidence="2" type="ORF">TARUN_5027</name>
</gene>
<name>A0A395NMF7_TRIAR</name>
<evidence type="ECO:0000313" key="2">
    <source>
        <dbReference type="EMBL" id="RFU77246.1"/>
    </source>
</evidence>
<dbReference type="Proteomes" id="UP000266272">
    <property type="component" value="Unassembled WGS sequence"/>
</dbReference>
<protein>
    <submittedName>
        <fullName evidence="2">Uncharacterized protein</fullName>
    </submittedName>
</protein>
<reference evidence="2 3" key="1">
    <citation type="journal article" date="2018" name="PLoS Pathog.">
        <title>Evolution of structural diversity of trichothecenes, a family of toxins produced by plant pathogenic and entomopathogenic fungi.</title>
        <authorList>
            <person name="Proctor R.H."/>
            <person name="McCormick S.P."/>
            <person name="Kim H.S."/>
            <person name="Cardoza R.E."/>
            <person name="Stanley A.M."/>
            <person name="Lindo L."/>
            <person name="Kelly A."/>
            <person name="Brown D.W."/>
            <person name="Lee T."/>
            <person name="Vaughan M.M."/>
            <person name="Alexander N.J."/>
            <person name="Busman M."/>
            <person name="Gutierrez S."/>
        </authorList>
    </citation>
    <scope>NUCLEOTIDE SEQUENCE [LARGE SCALE GENOMIC DNA]</scope>
    <source>
        <strain evidence="2 3">IBT 40837</strain>
    </source>
</reference>
<sequence length="138" mass="14336">MPSNYIFTESSPSQNGFIRSGRGGAGNVIRASALATSSTTSSSLPPRQLPNQKFFSGIGGFGNAHEADQLKPALLRSLETPGDQNPQVGYTGRGGAGNVYRRKTSDASSVSSAGSDASSMSDKAKLWASRMSGSFGRK</sequence>
<proteinExistence type="predicted"/>
<feature type="region of interest" description="Disordered" evidence="1">
    <location>
        <begin position="1"/>
        <end position="22"/>
    </location>
</feature>
<dbReference type="EMBL" id="PXOA01000293">
    <property type="protein sequence ID" value="RFU77246.1"/>
    <property type="molecule type" value="Genomic_DNA"/>
</dbReference>
<organism evidence="2 3">
    <name type="scientific">Trichoderma arundinaceum</name>
    <dbReference type="NCBI Taxonomy" id="490622"/>
    <lineage>
        <taxon>Eukaryota</taxon>
        <taxon>Fungi</taxon>
        <taxon>Dikarya</taxon>
        <taxon>Ascomycota</taxon>
        <taxon>Pezizomycotina</taxon>
        <taxon>Sordariomycetes</taxon>
        <taxon>Hypocreomycetidae</taxon>
        <taxon>Hypocreales</taxon>
        <taxon>Hypocreaceae</taxon>
        <taxon>Trichoderma</taxon>
    </lineage>
</organism>
<accession>A0A395NMF7</accession>
<dbReference type="OrthoDB" id="5424462at2759"/>
<dbReference type="AlphaFoldDB" id="A0A395NMF7"/>
<keyword evidence="3" id="KW-1185">Reference proteome</keyword>
<dbReference type="PANTHER" id="PTHR34693">
    <property type="entry name" value="PROTEIN PAR32"/>
    <property type="match status" value="1"/>
</dbReference>
<feature type="region of interest" description="Disordered" evidence="1">
    <location>
        <begin position="78"/>
        <end position="138"/>
    </location>
</feature>
<feature type="compositionally biased region" description="Low complexity" evidence="1">
    <location>
        <begin position="106"/>
        <end position="121"/>
    </location>
</feature>
<feature type="compositionally biased region" description="Polar residues" evidence="1">
    <location>
        <begin position="1"/>
        <end position="17"/>
    </location>
</feature>
<dbReference type="InterPro" id="IPR053203">
    <property type="entry name" value="Cisplatin_resist-associated"/>
</dbReference>
<evidence type="ECO:0000313" key="3">
    <source>
        <dbReference type="Proteomes" id="UP000266272"/>
    </source>
</evidence>